<keyword evidence="4" id="KW-0378">Hydrolase</keyword>
<protein>
    <submittedName>
        <fullName evidence="8">CoA pyrophosphatase</fullName>
    </submittedName>
</protein>
<keyword evidence="5" id="KW-0460">Magnesium</keyword>
<dbReference type="GO" id="GO:0010945">
    <property type="term" value="F:coenzyme A diphosphatase activity"/>
    <property type="evidence" value="ECO:0007669"/>
    <property type="project" value="InterPro"/>
</dbReference>
<evidence type="ECO:0000256" key="4">
    <source>
        <dbReference type="ARBA" id="ARBA00022801"/>
    </source>
</evidence>
<evidence type="ECO:0000256" key="6">
    <source>
        <dbReference type="ARBA" id="ARBA00023211"/>
    </source>
</evidence>
<keyword evidence="6" id="KW-0464">Manganese</keyword>
<dbReference type="InterPro" id="IPR000086">
    <property type="entry name" value="NUDIX_hydrolase_dom"/>
</dbReference>
<accession>A0AA41X8R0</accession>
<dbReference type="Proteomes" id="UP001156102">
    <property type="component" value="Unassembled WGS sequence"/>
</dbReference>
<name>A0AA41X8R0_9BACI</name>
<evidence type="ECO:0000256" key="1">
    <source>
        <dbReference type="ARBA" id="ARBA00001936"/>
    </source>
</evidence>
<dbReference type="Gene3D" id="3.90.79.10">
    <property type="entry name" value="Nucleoside Triphosphate Pyrophosphohydrolase"/>
    <property type="match status" value="1"/>
</dbReference>
<evidence type="ECO:0000256" key="2">
    <source>
        <dbReference type="ARBA" id="ARBA00001946"/>
    </source>
</evidence>
<sequence length="204" mass="23415">MNLESMYQKLQQHTPAVLGSRRTPHFAILLPLVEREGEVHILFEVRARRMRRQPGEICFPGGKVDRSDPDERYTAIRETTEELGITAGCVTHVLPLDYLVSASGTIIYPFVGQVQAEGMTPNPGEVEEVFTVPLSHFQQTQPDVHLLHLKPVPEPGFPFHLIPGGENYNWQTRSMEEYFYHYEDKVIWGLTARILQHFLEIIHT</sequence>
<dbReference type="SUPFAM" id="SSF55811">
    <property type="entry name" value="Nudix"/>
    <property type="match status" value="1"/>
</dbReference>
<dbReference type="EMBL" id="JANCLT010000014">
    <property type="protein sequence ID" value="MCP8970792.1"/>
    <property type="molecule type" value="Genomic_DNA"/>
</dbReference>
<comment type="caution">
    <text evidence="8">The sequence shown here is derived from an EMBL/GenBank/DDBJ whole genome shotgun (WGS) entry which is preliminary data.</text>
</comment>
<feature type="domain" description="Nudix hydrolase" evidence="7">
    <location>
        <begin position="23"/>
        <end position="155"/>
    </location>
</feature>
<dbReference type="InterPro" id="IPR015797">
    <property type="entry name" value="NUDIX_hydrolase-like_dom_sf"/>
</dbReference>
<evidence type="ECO:0000313" key="9">
    <source>
        <dbReference type="Proteomes" id="UP001156102"/>
    </source>
</evidence>
<gene>
    <name evidence="8" type="ORF">NK662_19935</name>
</gene>
<dbReference type="AlphaFoldDB" id="A0AA41X8R0"/>
<keyword evidence="3" id="KW-0479">Metal-binding</keyword>
<proteinExistence type="predicted"/>
<evidence type="ECO:0000256" key="3">
    <source>
        <dbReference type="ARBA" id="ARBA00022723"/>
    </source>
</evidence>
<dbReference type="PANTHER" id="PTHR12992:SF11">
    <property type="entry name" value="MITOCHONDRIAL COENZYME A DIPHOSPHATASE NUDT8"/>
    <property type="match status" value="1"/>
</dbReference>
<dbReference type="Pfam" id="PF00293">
    <property type="entry name" value="NUDIX"/>
    <property type="match status" value="1"/>
</dbReference>
<evidence type="ECO:0000259" key="7">
    <source>
        <dbReference type="PROSITE" id="PS51462"/>
    </source>
</evidence>
<comment type="cofactor">
    <cofactor evidence="1">
        <name>Mn(2+)</name>
        <dbReference type="ChEBI" id="CHEBI:29035"/>
    </cofactor>
</comment>
<dbReference type="RefSeq" id="WP_254760715.1">
    <property type="nucleotide sequence ID" value="NZ_JANCLT010000014.1"/>
</dbReference>
<keyword evidence="9" id="KW-1185">Reference proteome</keyword>
<evidence type="ECO:0000256" key="5">
    <source>
        <dbReference type="ARBA" id="ARBA00022842"/>
    </source>
</evidence>
<dbReference type="PANTHER" id="PTHR12992">
    <property type="entry name" value="NUDIX HYDROLASE"/>
    <property type="match status" value="1"/>
</dbReference>
<reference evidence="8" key="1">
    <citation type="submission" date="2022-07" db="EMBL/GenBank/DDBJ databases">
        <authorList>
            <person name="Li W.-J."/>
            <person name="Deng Q.-Q."/>
        </authorList>
    </citation>
    <scope>NUCLEOTIDE SEQUENCE</scope>
    <source>
        <strain evidence="8">SYSU M60031</strain>
    </source>
</reference>
<dbReference type="InterPro" id="IPR045121">
    <property type="entry name" value="CoAse"/>
</dbReference>
<organism evidence="8 9">
    <name type="scientific">Ectobacillus ponti</name>
    <dbReference type="NCBI Taxonomy" id="2961894"/>
    <lineage>
        <taxon>Bacteria</taxon>
        <taxon>Bacillati</taxon>
        <taxon>Bacillota</taxon>
        <taxon>Bacilli</taxon>
        <taxon>Bacillales</taxon>
        <taxon>Bacillaceae</taxon>
        <taxon>Ectobacillus</taxon>
    </lineage>
</organism>
<dbReference type="PROSITE" id="PS51462">
    <property type="entry name" value="NUDIX"/>
    <property type="match status" value="1"/>
</dbReference>
<evidence type="ECO:0000313" key="8">
    <source>
        <dbReference type="EMBL" id="MCP8970792.1"/>
    </source>
</evidence>
<dbReference type="CDD" id="cd03426">
    <property type="entry name" value="NUDIX_CoAse_Nudt7"/>
    <property type="match status" value="1"/>
</dbReference>
<dbReference type="GO" id="GO:0046872">
    <property type="term" value="F:metal ion binding"/>
    <property type="evidence" value="ECO:0007669"/>
    <property type="project" value="UniProtKB-KW"/>
</dbReference>
<comment type="cofactor">
    <cofactor evidence="2">
        <name>Mg(2+)</name>
        <dbReference type="ChEBI" id="CHEBI:18420"/>
    </cofactor>
</comment>